<dbReference type="RefSeq" id="WP_253235590.1">
    <property type="nucleotide sequence ID" value="NZ_JAMYJR010000002.1"/>
</dbReference>
<name>A0ABT1DF48_9ACTN</name>
<dbReference type="EMBL" id="JAMYJR010000002">
    <property type="protein sequence ID" value="MCO8269446.1"/>
    <property type="molecule type" value="Genomic_DNA"/>
</dbReference>
<feature type="domain" description="Suppressor of fused-like" evidence="1">
    <location>
        <begin position="37"/>
        <end position="201"/>
    </location>
</feature>
<dbReference type="PIRSF" id="PIRSF038192">
    <property type="entry name" value="Txn_reg_BtrU_prd"/>
    <property type="match status" value="1"/>
</dbReference>
<gene>
    <name evidence="2" type="ORF">M1L60_02440</name>
</gene>
<dbReference type="PANTHER" id="PTHR10928:SF2">
    <property type="entry name" value="SUPPRESSOR OF FUSED HOMOLOG"/>
    <property type="match status" value="1"/>
</dbReference>
<dbReference type="InterPro" id="IPR020941">
    <property type="entry name" value="SUFU-like_domain"/>
</dbReference>
<keyword evidence="3" id="KW-1185">Reference proteome</keyword>
<dbReference type="Proteomes" id="UP001523369">
    <property type="component" value="Unassembled WGS sequence"/>
</dbReference>
<dbReference type="SUPFAM" id="SSF103359">
    <property type="entry name" value="Suppressor of Fused, N-terminal domain"/>
    <property type="match status" value="1"/>
</dbReference>
<comment type="caution">
    <text evidence="2">The sequence shown here is derived from an EMBL/GenBank/DDBJ whole genome shotgun (WGS) entry which is preliminary data.</text>
</comment>
<dbReference type="InterPro" id="IPR037181">
    <property type="entry name" value="SUFU_N"/>
</dbReference>
<dbReference type="Pfam" id="PF05076">
    <property type="entry name" value="SUFU"/>
    <property type="match status" value="1"/>
</dbReference>
<sequence>MTSDPPGWDAIDERLGALYPGVEPQHFGTLIKFAMGGPDPLDGVSFYARSEPVPHWHLVGYGMSELYEKETDNADESGWGFEFTFRVARDEDETEPPLWAANLLQNLARYVYSSGNWFEPGHHMNANGPIRHEYETAVTALAFAEDPELGAIGTPNGRVLFLQVVGLTGDEYEAARRWNTNGVLALLAERQPLLVTDLDRPSATDDPEVRAAVEAGRARDGSSTGWLLVGGFTWAPAGEAVRLTVKEITAGMVADAVRDRLPYGRSLLLEGGDHRVLLNQAGTAAVRHPEDGPLEIDLPPAAVTALIGATAIGSYGLPEAPGVMVEVVGESP</sequence>
<evidence type="ECO:0000313" key="2">
    <source>
        <dbReference type="EMBL" id="MCO8269446.1"/>
    </source>
</evidence>
<evidence type="ECO:0000313" key="3">
    <source>
        <dbReference type="Proteomes" id="UP001523369"/>
    </source>
</evidence>
<dbReference type="PANTHER" id="PTHR10928">
    <property type="entry name" value="SUPPRESSOR OF FUSED"/>
    <property type="match status" value="1"/>
</dbReference>
<accession>A0ABT1DF48</accession>
<evidence type="ECO:0000259" key="1">
    <source>
        <dbReference type="Pfam" id="PF05076"/>
    </source>
</evidence>
<organism evidence="2 3">
    <name type="scientific">Paractinoplanes aksuensis</name>
    <dbReference type="NCBI Taxonomy" id="2939490"/>
    <lineage>
        <taxon>Bacteria</taxon>
        <taxon>Bacillati</taxon>
        <taxon>Actinomycetota</taxon>
        <taxon>Actinomycetes</taxon>
        <taxon>Micromonosporales</taxon>
        <taxon>Micromonosporaceae</taxon>
        <taxon>Paractinoplanes</taxon>
    </lineage>
</organism>
<dbReference type="InterPro" id="IPR017429">
    <property type="entry name" value="Suppressor_of_fused_bac"/>
</dbReference>
<protein>
    <submittedName>
        <fullName evidence="2">Suppressor of fused domain protein</fullName>
    </submittedName>
</protein>
<dbReference type="InterPro" id="IPR007768">
    <property type="entry name" value="Suppressor_of_fused"/>
</dbReference>
<reference evidence="2 3" key="1">
    <citation type="submission" date="2022-06" db="EMBL/GenBank/DDBJ databases">
        <title>New Species of the Genus Actinoplanes, ActinopZanes ferrugineus.</title>
        <authorList>
            <person name="Ding P."/>
        </authorList>
    </citation>
    <scope>NUCLEOTIDE SEQUENCE [LARGE SCALE GENOMIC DNA]</scope>
    <source>
        <strain evidence="2 3">TRM88003</strain>
    </source>
</reference>
<proteinExistence type="predicted"/>